<protein>
    <recommendedName>
        <fullName evidence="4">Transposase Tc1-like domain-containing protein</fullName>
    </recommendedName>
</protein>
<accession>U1GVK7</accession>
<dbReference type="OMA" id="HNERRTG"/>
<dbReference type="GeneID" id="19243745"/>
<feature type="region of interest" description="Disordered" evidence="1">
    <location>
        <begin position="1"/>
        <end position="29"/>
    </location>
</feature>
<evidence type="ECO:0000313" key="2">
    <source>
        <dbReference type="EMBL" id="ERF76513.1"/>
    </source>
</evidence>
<evidence type="ECO:0000256" key="1">
    <source>
        <dbReference type="SAM" id="MobiDB-lite"/>
    </source>
</evidence>
<dbReference type="AlphaFoldDB" id="U1GVK7"/>
<name>U1GVK7_ENDPU</name>
<proteinExistence type="predicted"/>
<evidence type="ECO:0008006" key="4">
    <source>
        <dbReference type="Google" id="ProtNLM"/>
    </source>
</evidence>
<sequence length="130" mass="14839">MAVTRSQRRTPSPAPDTRGKKGNGEYPTPARVRVFQMRTELGYSAKSVEKETGIPIRTQGYWLRSHNERRTGKNRPGRPSKIPGDTLDQIIKDLAGHYSIRKLDYETQIKRYNLNVCVNTLRTALQQQGL</sequence>
<organism evidence="2 3">
    <name type="scientific">Endocarpon pusillum (strain Z07020 / HMAS-L-300199)</name>
    <name type="common">Lichen-forming fungus</name>
    <dbReference type="NCBI Taxonomy" id="1263415"/>
    <lineage>
        <taxon>Eukaryota</taxon>
        <taxon>Fungi</taxon>
        <taxon>Dikarya</taxon>
        <taxon>Ascomycota</taxon>
        <taxon>Pezizomycotina</taxon>
        <taxon>Eurotiomycetes</taxon>
        <taxon>Chaetothyriomycetidae</taxon>
        <taxon>Verrucariales</taxon>
        <taxon>Verrucariaceae</taxon>
        <taxon>Endocarpon</taxon>
    </lineage>
</organism>
<dbReference type="RefSeq" id="XP_007786147.1">
    <property type="nucleotide sequence ID" value="XM_007787957.1"/>
</dbReference>
<evidence type="ECO:0000313" key="3">
    <source>
        <dbReference type="Proteomes" id="UP000019373"/>
    </source>
</evidence>
<gene>
    <name evidence="2" type="ORF">EPUS_08905</name>
</gene>
<keyword evidence="3" id="KW-1185">Reference proteome</keyword>
<dbReference type="Proteomes" id="UP000019373">
    <property type="component" value="Unassembled WGS sequence"/>
</dbReference>
<feature type="region of interest" description="Disordered" evidence="1">
    <location>
        <begin position="64"/>
        <end position="85"/>
    </location>
</feature>
<reference evidence="3" key="1">
    <citation type="journal article" date="2014" name="BMC Genomics">
        <title>Genome characteristics reveal the impact of lichenization on lichen-forming fungus Endocarpon pusillum Hedwig (Verrucariales, Ascomycota).</title>
        <authorList>
            <person name="Wang Y.-Y."/>
            <person name="Liu B."/>
            <person name="Zhang X.-Y."/>
            <person name="Zhou Q.-M."/>
            <person name="Zhang T."/>
            <person name="Li H."/>
            <person name="Yu Y.-F."/>
            <person name="Zhang X.-L."/>
            <person name="Hao X.-Y."/>
            <person name="Wang M."/>
            <person name="Wang L."/>
            <person name="Wei J.-C."/>
        </authorList>
    </citation>
    <scope>NUCLEOTIDE SEQUENCE [LARGE SCALE GENOMIC DNA]</scope>
    <source>
        <strain evidence="3">Z07020 / HMAS-L-300199</strain>
    </source>
</reference>
<dbReference type="HOGENOM" id="CLU_1938138_0_0_1"/>
<dbReference type="EMBL" id="KE720750">
    <property type="protein sequence ID" value="ERF76513.1"/>
    <property type="molecule type" value="Genomic_DNA"/>
</dbReference>